<comment type="similarity">
    <text evidence="1">Belongs to the type-I restriction system S methylase family.</text>
</comment>
<evidence type="ECO:0000256" key="2">
    <source>
        <dbReference type="ARBA" id="ARBA00022747"/>
    </source>
</evidence>
<dbReference type="Gene3D" id="3.90.220.20">
    <property type="entry name" value="DNA methylase specificity domains"/>
    <property type="match status" value="2"/>
</dbReference>
<keyword evidence="3" id="KW-0238">DNA-binding</keyword>
<sequence>MKATNLQENNNATAQPVISGGKVYPIVVCLPPLTEQKRIVEKCDRLLSTCDEIEKRQQQRQQSILRMNESAIAQLLSSQNSDEFRQHWRRICNNFDLLYSIPETIPKLRQAILQLAVQGKLVRQDPNDEPASLLLEKIKVKKEKLIQDKKLKETPLLPAITQNEIEYTIPNTWCWARLANICEFITDGTHYTPKYTEHGRIFLSSQNVKPFSFMPNNHKFVSEEAYQGYIKNRKPEFEDILLTRVGAGIGEAAVIDQKLEFAIYVSLGLLRPFKEFIDPYYLVIWLNSPIGTKHSQKNTYGKGVSQGNLNLGLIRGFVVSVPPLAEQKRIVEKCDRLMFLCDTLEAKLKQGRDSSEKLMEVAARQVLAV</sequence>
<dbReference type="PANTHER" id="PTHR43140:SF1">
    <property type="entry name" value="TYPE I RESTRICTION ENZYME ECOKI SPECIFICITY SUBUNIT"/>
    <property type="match status" value="1"/>
</dbReference>
<gene>
    <name evidence="6" type="ORF">NIES23_20460</name>
</gene>
<evidence type="ECO:0000256" key="4">
    <source>
        <dbReference type="ARBA" id="ARBA00038652"/>
    </source>
</evidence>
<dbReference type="EMBL" id="AP018216">
    <property type="protein sequence ID" value="BAY69252.1"/>
    <property type="molecule type" value="Genomic_DNA"/>
</dbReference>
<feature type="domain" description="Type I restriction modification DNA specificity" evidence="5">
    <location>
        <begin position="177"/>
        <end position="350"/>
    </location>
</feature>
<protein>
    <recommendedName>
        <fullName evidence="5">Type I restriction modification DNA specificity domain-containing protein</fullName>
    </recommendedName>
</protein>
<dbReference type="InterPro" id="IPR000055">
    <property type="entry name" value="Restrct_endonuc_typeI_TRD"/>
</dbReference>
<dbReference type="PANTHER" id="PTHR43140">
    <property type="entry name" value="TYPE-1 RESTRICTION ENZYME ECOKI SPECIFICITY PROTEIN"/>
    <property type="match status" value="1"/>
</dbReference>
<dbReference type="Proteomes" id="UP000217507">
    <property type="component" value="Chromosome"/>
</dbReference>
<name>A0A1Z4KJV1_ANAVA</name>
<organism evidence="6 7">
    <name type="scientific">Trichormus variabilis NIES-23</name>
    <dbReference type="NCBI Taxonomy" id="1973479"/>
    <lineage>
        <taxon>Bacteria</taxon>
        <taxon>Bacillati</taxon>
        <taxon>Cyanobacteriota</taxon>
        <taxon>Cyanophyceae</taxon>
        <taxon>Nostocales</taxon>
        <taxon>Nostocaceae</taxon>
        <taxon>Trichormus</taxon>
    </lineage>
</organism>
<dbReference type="GO" id="GO:0003677">
    <property type="term" value="F:DNA binding"/>
    <property type="evidence" value="ECO:0007669"/>
    <property type="project" value="UniProtKB-KW"/>
</dbReference>
<comment type="subunit">
    <text evidence="4">The methyltransferase is composed of M and S polypeptides.</text>
</comment>
<dbReference type="InterPro" id="IPR044946">
    <property type="entry name" value="Restrct_endonuc_typeI_TRD_sf"/>
</dbReference>
<evidence type="ECO:0000256" key="1">
    <source>
        <dbReference type="ARBA" id="ARBA00010923"/>
    </source>
</evidence>
<dbReference type="InterPro" id="IPR051212">
    <property type="entry name" value="Type-I_RE_S_subunit"/>
</dbReference>
<evidence type="ECO:0000256" key="3">
    <source>
        <dbReference type="ARBA" id="ARBA00023125"/>
    </source>
</evidence>
<accession>A0A1Z4KJV1</accession>
<dbReference type="SUPFAM" id="SSF116734">
    <property type="entry name" value="DNA methylase specificity domain"/>
    <property type="match status" value="2"/>
</dbReference>
<evidence type="ECO:0000259" key="5">
    <source>
        <dbReference type="Pfam" id="PF01420"/>
    </source>
</evidence>
<evidence type="ECO:0000313" key="7">
    <source>
        <dbReference type="Proteomes" id="UP000217507"/>
    </source>
</evidence>
<evidence type="ECO:0000313" key="6">
    <source>
        <dbReference type="EMBL" id="BAY69252.1"/>
    </source>
</evidence>
<dbReference type="Pfam" id="PF01420">
    <property type="entry name" value="Methylase_S"/>
    <property type="match status" value="1"/>
</dbReference>
<proteinExistence type="inferred from homology"/>
<dbReference type="AlphaFoldDB" id="A0A1Z4KJV1"/>
<dbReference type="GO" id="GO:0009307">
    <property type="term" value="P:DNA restriction-modification system"/>
    <property type="evidence" value="ECO:0007669"/>
    <property type="project" value="UniProtKB-KW"/>
</dbReference>
<dbReference type="REBASE" id="207045">
    <property type="entry name" value="S.Ava23ORF20410P"/>
</dbReference>
<keyword evidence="2" id="KW-0680">Restriction system</keyword>
<reference evidence="6 7" key="1">
    <citation type="submission" date="2017-06" db="EMBL/GenBank/DDBJ databases">
        <title>Genome sequencing of cyanobaciteial culture collection at National Institute for Environmental Studies (NIES).</title>
        <authorList>
            <person name="Hirose Y."/>
            <person name="Shimura Y."/>
            <person name="Fujisawa T."/>
            <person name="Nakamura Y."/>
            <person name="Kawachi M."/>
        </authorList>
    </citation>
    <scope>NUCLEOTIDE SEQUENCE [LARGE SCALE GENOMIC DNA]</scope>
    <source>
        <strain evidence="6 7">NIES-23</strain>
    </source>
</reference>
<dbReference type="CDD" id="cd17246">
    <property type="entry name" value="RMtype1_S_SonII-TRD2-CR2_like"/>
    <property type="match status" value="1"/>
</dbReference>